<gene>
    <name evidence="1" type="ORF">FGO68_gene5998</name>
</gene>
<proteinExistence type="predicted"/>
<reference evidence="1" key="1">
    <citation type="submission" date="2019-06" db="EMBL/GenBank/DDBJ databases">
        <authorList>
            <person name="Zheng W."/>
        </authorList>
    </citation>
    <scope>NUCLEOTIDE SEQUENCE</scope>
    <source>
        <strain evidence="1">QDHG01</strain>
    </source>
</reference>
<dbReference type="Proteomes" id="UP000785679">
    <property type="component" value="Unassembled WGS sequence"/>
</dbReference>
<sequence length="72" mass="8625">MSGQQCDYKLDYKRRSQFHIYNILIQLQKQNEIARLALLIKETIDIRYTIAFQTTQRLNWAIKNNPILKVAE</sequence>
<name>A0A8J8NJI9_HALGN</name>
<dbReference type="EMBL" id="RRYP01015611">
    <property type="protein sequence ID" value="TNV75430.1"/>
    <property type="molecule type" value="Genomic_DNA"/>
</dbReference>
<dbReference type="AlphaFoldDB" id="A0A8J8NJI9"/>
<evidence type="ECO:0000313" key="2">
    <source>
        <dbReference type="Proteomes" id="UP000785679"/>
    </source>
</evidence>
<protein>
    <submittedName>
        <fullName evidence="1">Uncharacterized protein</fullName>
    </submittedName>
</protein>
<keyword evidence="2" id="KW-1185">Reference proteome</keyword>
<evidence type="ECO:0000313" key="1">
    <source>
        <dbReference type="EMBL" id="TNV75430.1"/>
    </source>
</evidence>
<accession>A0A8J8NJI9</accession>
<organism evidence="1 2">
    <name type="scientific">Halteria grandinella</name>
    <dbReference type="NCBI Taxonomy" id="5974"/>
    <lineage>
        <taxon>Eukaryota</taxon>
        <taxon>Sar</taxon>
        <taxon>Alveolata</taxon>
        <taxon>Ciliophora</taxon>
        <taxon>Intramacronucleata</taxon>
        <taxon>Spirotrichea</taxon>
        <taxon>Stichotrichia</taxon>
        <taxon>Sporadotrichida</taxon>
        <taxon>Halteriidae</taxon>
        <taxon>Halteria</taxon>
    </lineage>
</organism>
<comment type="caution">
    <text evidence="1">The sequence shown here is derived from an EMBL/GenBank/DDBJ whole genome shotgun (WGS) entry which is preliminary data.</text>
</comment>